<gene>
    <name evidence="1" type="ORF">SCALOS_LOCUS10093</name>
</gene>
<keyword evidence="2" id="KW-1185">Reference proteome</keyword>
<comment type="caution">
    <text evidence="1">The sequence shown here is derived from an EMBL/GenBank/DDBJ whole genome shotgun (WGS) entry which is preliminary data.</text>
</comment>
<sequence>VGIYEKKDKIKDFNTVPDPFCLGVDLESFYKIEYLEVID</sequence>
<evidence type="ECO:0000313" key="1">
    <source>
        <dbReference type="EMBL" id="CAG8690100.1"/>
    </source>
</evidence>
<dbReference type="EMBL" id="CAJVPM010035460">
    <property type="protein sequence ID" value="CAG8690100.1"/>
    <property type="molecule type" value="Genomic_DNA"/>
</dbReference>
<feature type="non-terminal residue" evidence="1">
    <location>
        <position position="1"/>
    </location>
</feature>
<name>A0ACA9P5M5_9GLOM</name>
<reference evidence="1" key="1">
    <citation type="submission" date="2021-06" db="EMBL/GenBank/DDBJ databases">
        <authorList>
            <person name="Kallberg Y."/>
            <person name="Tangrot J."/>
            <person name="Rosling A."/>
        </authorList>
    </citation>
    <scope>NUCLEOTIDE SEQUENCE</scope>
    <source>
        <strain evidence="1">AU212A</strain>
    </source>
</reference>
<proteinExistence type="predicted"/>
<organism evidence="1 2">
    <name type="scientific">Scutellospora calospora</name>
    <dbReference type="NCBI Taxonomy" id="85575"/>
    <lineage>
        <taxon>Eukaryota</taxon>
        <taxon>Fungi</taxon>
        <taxon>Fungi incertae sedis</taxon>
        <taxon>Mucoromycota</taxon>
        <taxon>Glomeromycotina</taxon>
        <taxon>Glomeromycetes</taxon>
        <taxon>Diversisporales</taxon>
        <taxon>Gigasporaceae</taxon>
        <taxon>Scutellospora</taxon>
    </lineage>
</organism>
<dbReference type="Proteomes" id="UP000789860">
    <property type="component" value="Unassembled WGS sequence"/>
</dbReference>
<evidence type="ECO:0000313" key="2">
    <source>
        <dbReference type="Proteomes" id="UP000789860"/>
    </source>
</evidence>
<protein>
    <submittedName>
        <fullName evidence="1">4085_t:CDS:1</fullName>
    </submittedName>
</protein>
<accession>A0ACA9P5M5</accession>